<dbReference type="PANTHER" id="PTHR35882">
    <property type="entry name" value="PELA"/>
    <property type="match status" value="1"/>
</dbReference>
<organism evidence="2 3">
    <name type="scientific">Treponema vincentii ATCC 35580</name>
    <dbReference type="NCBI Taxonomy" id="596324"/>
    <lineage>
        <taxon>Bacteria</taxon>
        <taxon>Pseudomonadati</taxon>
        <taxon>Spirochaetota</taxon>
        <taxon>Spirochaetia</taxon>
        <taxon>Spirochaetales</taxon>
        <taxon>Treponemataceae</taxon>
        <taxon>Treponema</taxon>
    </lineage>
</organism>
<dbReference type="SUPFAM" id="SSF51445">
    <property type="entry name" value="(Trans)glycosidases"/>
    <property type="match status" value="1"/>
</dbReference>
<name>C8PMQ3_9SPIR</name>
<dbReference type="Pfam" id="PF03537">
    <property type="entry name" value="Glyco_hydro_114"/>
    <property type="match status" value="1"/>
</dbReference>
<protein>
    <recommendedName>
        <fullName evidence="1">Glycoside-hydrolase family GH114 TIM-barrel domain-containing protein</fullName>
    </recommendedName>
</protein>
<dbReference type="InterPro" id="IPR013785">
    <property type="entry name" value="Aldolase_TIM"/>
</dbReference>
<evidence type="ECO:0000259" key="1">
    <source>
        <dbReference type="Pfam" id="PF03537"/>
    </source>
</evidence>
<dbReference type="Proteomes" id="UP000004509">
    <property type="component" value="Unassembled WGS sequence"/>
</dbReference>
<dbReference type="Gene3D" id="3.20.20.70">
    <property type="entry name" value="Aldolase class I"/>
    <property type="match status" value="1"/>
</dbReference>
<proteinExistence type="predicted"/>
<gene>
    <name evidence="2" type="ORF">TREVI0001_0671</name>
</gene>
<feature type="domain" description="Glycoside-hydrolase family GH114 TIM-barrel" evidence="1">
    <location>
        <begin position="45"/>
        <end position="269"/>
    </location>
</feature>
<dbReference type="eggNOG" id="COG3868">
    <property type="taxonomic scope" value="Bacteria"/>
</dbReference>
<dbReference type="AlphaFoldDB" id="C8PMQ3"/>
<dbReference type="RefSeq" id="WP_006187811.1">
    <property type="nucleotide sequence ID" value="NZ_ACYH01000011.1"/>
</dbReference>
<dbReference type="PANTHER" id="PTHR35882:SF2">
    <property type="entry name" value="PELA"/>
    <property type="match status" value="1"/>
</dbReference>
<dbReference type="STRING" id="596324.TREVI0001_0671"/>
<evidence type="ECO:0000313" key="2">
    <source>
        <dbReference type="EMBL" id="EEV21470.1"/>
    </source>
</evidence>
<dbReference type="InterPro" id="IPR004352">
    <property type="entry name" value="GH114_TIM-barrel"/>
</dbReference>
<accession>C8PMQ3</accession>
<comment type="caution">
    <text evidence="2">The sequence shown here is derived from an EMBL/GenBank/DDBJ whole genome shotgun (WGS) entry which is preliminary data.</text>
</comment>
<reference evidence="2 3" key="1">
    <citation type="submission" date="2009-07" db="EMBL/GenBank/DDBJ databases">
        <authorList>
            <person name="Madupu R."/>
            <person name="Sebastian Y."/>
            <person name="Durkin A.S."/>
            <person name="Torralba M."/>
            <person name="Methe B."/>
            <person name="Sutton G.G."/>
            <person name="Strausberg R.L."/>
            <person name="Nelson K.E."/>
        </authorList>
    </citation>
    <scope>NUCLEOTIDE SEQUENCE [LARGE SCALE GENOMIC DNA]</scope>
    <source>
        <strain evidence="2 3">ATCC 35580</strain>
    </source>
</reference>
<dbReference type="InterPro" id="IPR017853">
    <property type="entry name" value="GH"/>
</dbReference>
<evidence type="ECO:0000313" key="3">
    <source>
        <dbReference type="Proteomes" id="UP000004509"/>
    </source>
</evidence>
<dbReference type="OrthoDB" id="10730at2"/>
<dbReference type="EMBL" id="ACYH01000011">
    <property type="protein sequence ID" value="EEV21470.1"/>
    <property type="molecule type" value="Genomic_DNA"/>
</dbReference>
<sequence length="273" mass="31699">MQNIKKFFTVFIFFAIIVMKGISAENQKDYKVLIGMAPDKAMNLKGIKTLVIDAEFFSEEEVARLHANRNTNILSYLNIGSIETFRDDYKEFEEITLGDYENWDEEKWVNVADKRWQKRIKNKAQLLLQKGIDGFFLDNADVYYQYQTPAIYQGLMSILREIHQEHKPIIINGGDTFITEAIKQNAISGIVTGVNQESVFTEIHFKTNTFGVKSAAEREYFFEYLAQCKTYGLTVYLLEYGANKKLEKEIKAYCERNGFIYDISHSLQLDKAF</sequence>